<evidence type="ECO:0008006" key="4">
    <source>
        <dbReference type="Google" id="ProtNLM"/>
    </source>
</evidence>
<evidence type="ECO:0000313" key="2">
    <source>
        <dbReference type="EMBL" id="KAJ5709862.1"/>
    </source>
</evidence>
<name>A0AAD6HE87_9EURO</name>
<feature type="signal peptide" evidence="1">
    <location>
        <begin position="1"/>
        <end position="18"/>
    </location>
</feature>
<proteinExistence type="predicted"/>
<evidence type="ECO:0000313" key="3">
    <source>
        <dbReference type="Proteomes" id="UP001215712"/>
    </source>
</evidence>
<reference evidence="2" key="2">
    <citation type="submission" date="2023-01" db="EMBL/GenBank/DDBJ databases">
        <authorList>
            <person name="Petersen C."/>
        </authorList>
    </citation>
    <scope>NUCLEOTIDE SEQUENCE</scope>
    <source>
        <strain evidence="2">IBT 17514</strain>
    </source>
</reference>
<protein>
    <recommendedName>
        <fullName evidence="4">Hydrophobin</fullName>
    </recommendedName>
</protein>
<comment type="caution">
    <text evidence="2">The sequence shown here is derived from an EMBL/GenBank/DDBJ whole genome shotgun (WGS) entry which is preliminary data.</text>
</comment>
<evidence type="ECO:0000256" key="1">
    <source>
        <dbReference type="SAM" id="SignalP"/>
    </source>
</evidence>
<reference evidence="2" key="1">
    <citation type="journal article" date="2023" name="IMA Fungus">
        <title>Comparative genomic study of the Penicillium genus elucidates a diverse pangenome and 15 lateral gene transfer events.</title>
        <authorList>
            <person name="Petersen C."/>
            <person name="Sorensen T."/>
            <person name="Nielsen M.R."/>
            <person name="Sondergaard T.E."/>
            <person name="Sorensen J.L."/>
            <person name="Fitzpatrick D.A."/>
            <person name="Frisvad J.C."/>
            <person name="Nielsen K.L."/>
        </authorList>
    </citation>
    <scope>NUCLEOTIDE SEQUENCE</scope>
    <source>
        <strain evidence="2">IBT 17514</strain>
    </source>
</reference>
<dbReference type="Proteomes" id="UP001215712">
    <property type="component" value="Unassembled WGS sequence"/>
</dbReference>
<dbReference type="EMBL" id="JAQJAN010000017">
    <property type="protein sequence ID" value="KAJ5709862.1"/>
    <property type="molecule type" value="Genomic_DNA"/>
</dbReference>
<keyword evidence="1" id="KW-0732">Signal</keyword>
<dbReference type="AlphaFoldDB" id="A0AAD6HE87"/>
<feature type="chain" id="PRO_5042036087" description="Hydrophobin" evidence="1">
    <location>
        <begin position="19"/>
        <end position="133"/>
    </location>
</feature>
<organism evidence="2 3">
    <name type="scientific">Penicillium malachiteum</name>
    <dbReference type="NCBI Taxonomy" id="1324776"/>
    <lineage>
        <taxon>Eukaryota</taxon>
        <taxon>Fungi</taxon>
        <taxon>Dikarya</taxon>
        <taxon>Ascomycota</taxon>
        <taxon>Pezizomycotina</taxon>
        <taxon>Eurotiomycetes</taxon>
        <taxon>Eurotiomycetidae</taxon>
        <taxon>Eurotiales</taxon>
        <taxon>Aspergillaceae</taxon>
        <taxon>Penicillium</taxon>
    </lineage>
</organism>
<accession>A0AAD6HE87</accession>
<sequence>MFALLVLSVLLFPARILAACYNPDGSVQDGEAYKPCIAIDGAKTMCCALNRTNPSGGLLSDGWTADLCLGNGLCQNVVNGTDDDGGSYALGSTYWRDQCWTSDWNSSGNCLNYYVGNDTLRRNQELINLVLWK</sequence>
<keyword evidence="3" id="KW-1185">Reference proteome</keyword>
<gene>
    <name evidence="2" type="ORF">N7493_009454</name>
</gene>